<gene>
    <name evidence="4" type="ORF">Bxe_B2089</name>
</gene>
<dbReference type="Proteomes" id="UP000001817">
    <property type="component" value="Chromosome 2"/>
</dbReference>
<protein>
    <recommendedName>
        <fullName evidence="6">Lipoprotein</fullName>
    </recommendedName>
</protein>
<dbReference type="KEGG" id="bxb:DR64_7390"/>
<evidence type="ECO:0000256" key="1">
    <source>
        <dbReference type="ARBA" id="ARBA00005564"/>
    </source>
</evidence>
<evidence type="ECO:0000313" key="5">
    <source>
        <dbReference type="Proteomes" id="UP000001817"/>
    </source>
</evidence>
<dbReference type="GO" id="GO:0006006">
    <property type="term" value="P:glucose metabolic process"/>
    <property type="evidence" value="ECO:0007669"/>
    <property type="project" value="UniProtKB-KW"/>
</dbReference>
<evidence type="ECO:0008006" key="6">
    <source>
        <dbReference type="Google" id="ProtNLM"/>
    </source>
</evidence>
<dbReference type="eggNOG" id="COG2706">
    <property type="taxonomic scope" value="Bacteria"/>
</dbReference>
<keyword evidence="5" id="KW-1185">Reference proteome</keyword>
<evidence type="ECO:0000256" key="3">
    <source>
        <dbReference type="SAM" id="SignalP"/>
    </source>
</evidence>
<dbReference type="Gene3D" id="2.130.10.10">
    <property type="entry name" value="YVTN repeat-like/Quinoprotein amine dehydrogenase"/>
    <property type="match status" value="3"/>
</dbReference>
<dbReference type="EMBL" id="CP000271">
    <property type="protein sequence ID" value="ABE33898.1"/>
    <property type="molecule type" value="Genomic_DNA"/>
</dbReference>
<evidence type="ECO:0000313" key="4">
    <source>
        <dbReference type="EMBL" id="ABE33898.1"/>
    </source>
</evidence>
<dbReference type="InterPro" id="IPR015943">
    <property type="entry name" value="WD40/YVTN_repeat-like_dom_sf"/>
</dbReference>
<sequence>MNMQGHPPLSRTFFGFLTAVLVSGVLTACSGSVDSSTAKPATTPPATYRVTGTVAYGRPVVSRTVQAVDSTGRLCAQATTASNGSYTMDTSRCAAGAAAFSVEGYTTPSGVSLMSVAVPVQGTPVINGVVNIDPLTTLIAYAAAGMVTSNPAPATAAQALALLPKVTGAQYQRAQSDVMTASLLLLLQNTYGVPTSGFSAGATSFAADGQGMDAFFDAYPLTAPTSASVQIAPASGAGLSVRVSLPTTPTTGSTVTSNVSFTVGGQVSGLSGGPLTLLLNGANALVVPANGAFRFSTPIASAYTVSVGNQPAGLTCSVGQGTGVAATANITNLVVSCSANSYTVSANVSGLAGGAQVVLQNNGVDATTVSGNGNVTFAGRIAYNGSYNVSVATQPTGQTCTVSNGSAGGVSANVTNVSVVCAIDTYTVSGSVTGLSGTLVLQNNGADSTTIASNGSFAFATPVAYGGSYNVTVGTQPTNQTCTVTNGSAGGVTANVSNVAVQCVVTSRPVYMYVPDYNNGQILGYTIDTVTGAQSTIPGSPFAAGAQNRWITVDASGTYAFVPSQNTNTLSVYGINHSTGALTQLPGSPYPVGVTPNSVTVNPAGTLVFVPNANSNTVSVFSINRSTGALTPVPGSPFATDSVPTKVAINPAGTFAFVADQNGTTISVYSIDAGTGALTPVAGSPFSNGGNQPMGITTDPSGTHVYATNAQGNVTGFSIDQSTGVLTAIAGSPFAMGYAYQDGASMNTAFNASGTLAFVATGQDGAVLTYNVDATSGALTQITGDVDTVGGGGAVFVTLDPTGTLLFAANFIHITVGIKQINQTTGALTDIPGSPFGVGARPYDIAIVQP</sequence>
<dbReference type="PANTHER" id="PTHR30344:SF1">
    <property type="entry name" value="6-PHOSPHOGLUCONOLACTONASE"/>
    <property type="match status" value="1"/>
</dbReference>
<dbReference type="OrthoDB" id="9790815at2"/>
<keyword evidence="3" id="KW-0732">Signal</keyword>
<dbReference type="InterPro" id="IPR050282">
    <property type="entry name" value="Cycloisomerase_2"/>
</dbReference>
<evidence type="ECO:0000256" key="2">
    <source>
        <dbReference type="ARBA" id="ARBA00022526"/>
    </source>
</evidence>
<dbReference type="RefSeq" id="WP_011491251.1">
    <property type="nucleotide sequence ID" value="NC_007952.1"/>
</dbReference>
<dbReference type="GO" id="GO:0017057">
    <property type="term" value="F:6-phosphogluconolactonase activity"/>
    <property type="evidence" value="ECO:0007669"/>
    <property type="project" value="TreeGrafter"/>
</dbReference>
<dbReference type="InterPro" id="IPR019405">
    <property type="entry name" value="Lactonase_7-beta_prop"/>
</dbReference>
<dbReference type="STRING" id="266265.Bxe_B2089"/>
<dbReference type="PATRIC" id="fig|266265.5.peg.5643"/>
<organism evidence="4 5">
    <name type="scientific">Paraburkholderia xenovorans (strain LB400)</name>
    <dbReference type="NCBI Taxonomy" id="266265"/>
    <lineage>
        <taxon>Bacteria</taxon>
        <taxon>Pseudomonadati</taxon>
        <taxon>Pseudomonadota</taxon>
        <taxon>Betaproteobacteria</taxon>
        <taxon>Burkholderiales</taxon>
        <taxon>Burkholderiaceae</taxon>
        <taxon>Paraburkholderia</taxon>
    </lineage>
</organism>
<comment type="similarity">
    <text evidence="1">Belongs to the cycloisomerase 2 family.</text>
</comment>
<dbReference type="AlphaFoldDB" id="Q13PU1"/>
<accession>Q13PU1</accession>
<reference evidence="4 5" key="1">
    <citation type="journal article" date="2006" name="Proc. Natl. Acad. Sci. U.S.A.">
        <title>Burkholderia xenovorans LB400 harbors a multi-replicon, 9.73-Mbp genome shaped for versatility.</title>
        <authorList>
            <person name="Chain P.S."/>
            <person name="Denef V.J."/>
            <person name="Konstantinidis K.T."/>
            <person name="Vergez L.M."/>
            <person name="Agullo L."/>
            <person name="Reyes V.L."/>
            <person name="Hauser L."/>
            <person name="Cordova M."/>
            <person name="Gomez L."/>
            <person name="Gonzalez M."/>
            <person name="Land M."/>
            <person name="Lao V."/>
            <person name="Larimer F."/>
            <person name="LiPuma J.J."/>
            <person name="Mahenthiralingam E."/>
            <person name="Malfatti S.A."/>
            <person name="Marx C.J."/>
            <person name="Parnell J.J."/>
            <person name="Ramette A."/>
            <person name="Richardson P."/>
            <person name="Seeger M."/>
            <person name="Smith D."/>
            <person name="Spilker T."/>
            <person name="Sul W.J."/>
            <person name="Tsoi T.V."/>
            <person name="Ulrich L.E."/>
            <person name="Zhulin I.B."/>
            <person name="Tiedje J.M."/>
        </authorList>
    </citation>
    <scope>NUCLEOTIDE SEQUENCE [LARGE SCALE GENOMIC DNA]</scope>
    <source>
        <strain evidence="4 5">LB400</strain>
    </source>
</reference>
<dbReference type="Pfam" id="PF10282">
    <property type="entry name" value="Lactonase"/>
    <property type="match status" value="1"/>
</dbReference>
<keyword evidence="2" id="KW-0313">Glucose metabolism</keyword>
<feature type="chain" id="PRO_5004182682" description="Lipoprotein" evidence="3">
    <location>
        <begin position="29"/>
        <end position="850"/>
    </location>
</feature>
<name>Q13PU1_PARXL</name>
<dbReference type="PANTHER" id="PTHR30344">
    <property type="entry name" value="6-PHOSPHOGLUCONOLACTONASE-RELATED"/>
    <property type="match status" value="1"/>
</dbReference>
<keyword evidence="2" id="KW-0119">Carbohydrate metabolism</keyword>
<proteinExistence type="inferred from homology"/>
<dbReference type="KEGG" id="bxe:Bxe_B2089"/>
<feature type="signal peptide" evidence="3">
    <location>
        <begin position="1"/>
        <end position="28"/>
    </location>
</feature>
<dbReference type="SUPFAM" id="SSF75011">
    <property type="entry name" value="3-carboxy-cis,cis-mucoante lactonizing enzyme"/>
    <property type="match status" value="1"/>
</dbReference>